<sequence length="325" mass="36861">MISAVLLAGYNNKRAVEQYRRIVESDYGERFIEKGYKPLHEFSVSINGETVSKPLLQFTLEVLLADDQISDIVIVGHKERIEGRLDKVLAGAGKPLRIIDQRDPIPVEAAEALKVNRKETPPQSVGDNVIKGYWASRSGSEKQPALFAASDSPFTSMDFINRFLANCASLSGDPAIVMPAIYTDPVKDNLGRTPLLLINDTEYTIPEKKDRYGRNGFRLSSILYANPFRFDVNMTNVMYSMRKALNPKTQMKIFRIGREVGYPGIYSRYFLKKTLSIRQCEAICTAFFKGPFTSLPMHDIKSTYDFDGTEREYIEISRMLEQQKP</sequence>
<gene>
    <name evidence="1" type="ORF">HNR50_004249</name>
</gene>
<evidence type="ECO:0008006" key="3">
    <source>
        <dbReference type="Google" id="ProtNLM"/>
    </source>
</evidence>
<comment type="caution">
    <text evidence="1">The sequence shown here is derived from an EMBL/GenBank/DDBJ whole genome shotgun (WGS) entry which is preliminary data.</text>
</comment>
<protein>
    <recommendedName>
        <fullName evidence="3">MobA-like NTP transferase domain-containing protein</fullName>
    </recommendedName>
</protein>
<keyword evidence="2" id="KW-1185">Reference proteome</keyword>
<dbReference type="EMBL" id="JACHGJ010000013">
    <property type="protein sequence ID" value="MBB6482549.1"/>
    <property type="molecule type" value="Genomic_DNA"/>
</dbReference>
<dbReference type="RefSeq" id="WP_184748785.1">
    <property type="nucleotide sequence ID" value="NZ_JACHGJ010000013.1"/>
</dbReference>
<evidence type="ECO:0000313" key="2">
    <source>
        <dbReference type="Proteomes" id="UP000587760"/>
    </source>
</evidence>
<proteinExistence type="predicted"/>
<reference evidence="1 2" key="1">
    <citation type="submission" date="2020-08" db="EMBL/GenBank/DDBJ databases">
        <title>Genomic Encyclopedia of Type Strains, Phase IV (KMG-IV): sequencing the most valuable type-strain genomes for metagenomic binning, comparative biology and taxonomic classification.</title>
        <authorList>
            <person name="Goeker M."/>
        </authorList>
    </citation>
    <scope>NUCLEOTIDE SEQUENCE [LARGE SCALE GENOMIC DNA]</scope>
    <source>
        <strain evidence="1 2">DSM 2461</strain>
    </source>
</reference>
<dbReference type="SUPFAM" id="SSF53448">
    <property type="entry name" value="Nucleotide-diphospho-sugar transferases"/>
    <property type="match status" value="1"/>
</dbReference>
<organism evidence="1 2">
    <name type="scientific">Spirochaeta isovalerica</name>
    <dbReference type="NCBI Taxonomy" id="150"/>
    <lineage>
        <taxon>Bacteria</taxon>
        <taxon>Pseudomonadati</taxon>
        <taxon>Spirochaetota</taxon>
        <taxon>Spirochaetia</taxon>
        <taxon>Spirochaetales</taxon>
        <taxon>Spirochaetaceae</taxon>
        <taxon>Spirochaeta</taxon>
    </lineage>
</organism>
<dbReference type="AlphaFoldDB" id="A0A841RII6"/>
<evidence type="ECO:0000313" key="1">
    <source>
        <dbReference type="EMBL" id="MBB6482549.1"/>
    </source>
</evidence>
<dbReference type="Gene3D" id="3.90.550.10">
    <property type="entry name" value="Spore Coat Polysaccharide Biosynthesis Protein SpsA, Chain A"/>
    <property type="match status" value="1"/>
</dbReference>
<accession>A0A841RII6</accession>
<name>A0A841RII6_9SPIO</name>
<dbReference type="Proteomes" id="UP000587760">
    <property type="component" value="Unassembled WGS sequence"/>
</dbReference>
<dbReference type="InterPro" id="IPR029044">
    <property type="entry name" value="Nucleotide-diphossugar_trans"/>
</dbReference>